<accession>A0A7C6ELA2</accession>
<reference evidence="6" key="1">
    <citation type="journal article" date="2020" name="mSystems">
        <title>Genome- and Community-Level Interaction Insights into Carbon Utilization and Element Cycling Functions of Hydrothermarchaeota in Hydrothermal Sediment.</title>
        <authorList>
            <person name="Zhou Z."/>
            <person name="Liu Y."/>
            <person name="Xu W."/>
            <person name="Pan J."/>
            <person name="Luo Z.H."/>
            <person name="Li M."/>
        </authorList>
    </citation>
    <scope>NUCLEOTIDE SEQUENCE [LARGE SCALE GENOMIC DNA]</scope>
    <source>
        <strain evidence="6">SpSt-783</strain>
    </source>
</reference>
<dbReference type="InterPro" id="IPR050475">
    <property type="entry name" value="Prenyltransferase_related"/>
</dbReference>
<name>A0A7C6ELA2_UNCW3</name>
<protein>
    <recommendedName>
        <fullName evidence="7">Prenyltransferase</fullName>
    </recommendedName>
</protein>
<gene>
    <name evidence="6" type="ORF">ENV70_07880</name>
</gene>
<dbReference type="Gene3D" id="1.10.357.140">
    <property type="entry name" value="UbiA prenyltransferase"/>
    <property type="match status" value="1"/>
</dbReference>
<evidence type="ECO:0008006" key="7">
    <source>
        <dbReference type="Google" id="ProtNLM"/>
    </source>
</evidence>
<dbReference type="InterPro" id="IPR044878">
    <property type="entry name" value="UbiA_sf"/>
</dbReference>
<feature type="transmembrane region" description="Helical" evidence="5">
    <location>
        <begin position="12"/>
        <end position="37"/>
    </location>
</feature>
<comment type="caution">
    <text evidence="6">The sequence shown here is derived from an EMBL/GenBank/DDBJ whole genome shotgun (WGS) entry which is preliminary data.</text>
</comment>
<keyword evidence="2 5" id="KW-0812">Transmembrane</keyword>
<evidence type="ECO:0000256" key="1">
    <source>
        <dbReference type="ARBA" id="ARBA00004141"/>
    </source>
</evidence>
<dbReference type="PANTHER" id="PTHR42723">
    <property type="entry name" value="CHLOROPHYLL SYNTHASE"/>
    <property type="match status" value="1"/>
</dbReference>
<dbReference type="InterPro" id="IPR000537">
    <property type="entry name" value="UbiA_prenyltransferase"/>
</dbReference>
<dbReference type="Pfam" id="PF01040">
    <property type="entry name" value="UbiA"/>
    <property type="match status" value="1"/>
</dbReference>
<keyword evidence="3 5" id="KW-1133">Transmembrane helix</keyword>
<comment type="subcellular location">
    <subcellularLocation>
        <location evidence="1">Membrane</location>
        <topology evidence="1">Multi-pass membrane protein</topology>
    </subcellularLocation>
</comment>
<feature type="transmembrane region" description="Helical" evidence="5">
    <location>
        <begin position="211"/>
        <end position="230"/>
    </location>
</feature>
<organism evidence="6">
    <name type="scientific">candidate division WOR-3 bacterium</name>
    <dbReference type="NCBI Taxonomy" id="2052148"/>
    <lineage>
        <taxon>Bacteria</taxon>
        <taxon>Bacteria division WOR-3</taxon>
    </lineage>
</organism>
<dbReference type="GO" id="GO:0016765">
    <property type="term" value="F:transferase activity, transferring alkyl or aryl (other than methyl) groups"/>
    <property type="evidence" value="ECO:0007669"/>
    <property type="project" value="InterPro"/>
</dbReference>
<feature type="transmembrane region" description="Helical" evidence="5">
    <location>
        <begin position="237"/>
        <end position="255"/>
    </location>
</feature>
<feature type="transmembrane region" description="Helical" evidence="5">
    <location>
        <begin position="170"/>
        <end position="191"/>
    </location>
</feature>
<dbReference type="AlphaFoldDB" id="A0A7C6ELA2"/>
<evidence type="ECO:0000256" key="3">
    <source>
        <dbReference type="ARBA" id="ARBA00022989"/>
    </source>
</evidence>
<evidence type="ECO:0000256" key="4">
    <source>
        <dbReference type="ARBA" id="ARBA00023136"/>
    </source>
</evidence>
<dbReference type="GO" id="GO:0016020">
    <property type="term" value="C:membrane"/>
    <property type="evidence" value="ECO:0007669"/>
    <property type="project" value="UniProtKB-SubCell"/>
</dbReference>
<feature type="transmembrane region" description="Helical" evidence="5">
    <location>
        <begin position="49"/>
        <end position="66"/>
    </location>
</feature>
<evidence type="ECO:0000256" key="2">
    <source>
        <dbReference type="ARBA" id="ARBA00022692"/>
    </source>
</evidence>
<dbReference type="PANTHER" id="PTHR42723:SF1">
    <property type="entry name" value="CHLOROPHYLL SYNTHASE, CHLOROPLASTIC"/>
    <property type="match status" value="1"/>
</dbReference>
<dbReference type="CDD" id="cd13956">
    <property type="entry name" value="PT_UbiA"/>
    <property type="match status" value="1"/>
</dbReference>
<evidence type="ECO:0000313" key="6">
    <source>
        <dbReference type="EMBL" id="HHS63508.1"/>
    </source>
</evidence>
<evidence type="ECO:0000256" key="5">
    <source>
        <dbReference type="SAM" id="Phobius"/>
    </source>
</evidence>
<feature type="transmembrane region" description="Helical" evidence="5">
    <location>
        <begin position="275"/>
        <end position="298"/>
    </location>
</feature>
<keyword evidence="4 5" id="KW-0472">Membrane</keyword>
<dbReference type="EMBL" id="DTHJ01000167">
    <property type="protein sequence ID" value="HHS63508.1"/>
    <property type="molecule type" value="Genomic_DNA"/>
</dbReference>
<sequence>MNKSKLSKNRNIFDYFFILRPLILIPVLDFFLIGNYIASGKSVFTHKTLLGIFIYGLLMGGVYILNQITDIETDRLNKKLFILSENFIPLKNAYIEMFLLWAIALFFSWSFGLPFFIIMLGSLLLGLFYSLPPIKLKGKPFFDTLSNGFGYGMLNFIAGWLMQKDFESRVFIIFLPYFLSICAVFVNTTIVDIEGDKGSGEITTSVFLGEKFSYMVSSALILSGVLFSIINRDIICLIPSALASPLFLYLTFYYLKYKKVNRKITILSFRMPGLIFTIITCILYPGFIPFLIFLILGMKIYYKKRFNMDYPTLNQG</sequence>
<proteinExistence type="predicted"/>